<feature type="transmembrane region" description="Helical" evidence="1">
    <location>
        <begin position="15"/>
        <end position="33"/>
    </location>
</feature>
<evidence type="ECO:0000313" key="3">
    <source>
        <dbReference type="Proteomes" id="UP000095767"/>
    </source>
</evidence>
<dbReference type="AlphaFoldDB" id="A0A1E5V8K2"/>
<keyword evidence="1" id="KW-0472">Membrane</keyword>
<dbReference type="EMBL" id="LWDX02047830">
    <property type="protein sequence ID" value="OEL21448.1"/>
    <property type="molecule type" value="Genomic_DNA"/>
</dbReference>
<proteinExistence type="predicted"/>
<evidence type="ECO:0000256" key="1">
    <source>
        <dbReference type="SAM" id="Phobius"/>
    </source>
</evidence>
<sequence length="53" mass="5888">MMNALATLVSFASHWFPYFVVAAVVLAVLYCFLKLLADDAGTEQGPIRRQDAR</sequence>
<protein>
    <submittedName>
        <fullName evidence="2">Uncharacterized protein</fullName>
    </submittedName>
</protein>
<name>A0A1E5V8K2_9POAL</name>
<accession>A0A1E5V8K2</accession>
<dbReference type="Proteomes" id="UP000095767">
    <property type="component" value="Unassembled WGS sequence"/>
</dbReference>
<reference evidence="2 3" key="1">
    <citation type="submission" date="2016-09" db="EMBL/GenBank/DDBJ databases">
        <title>The draft genome of Dichanthelium oligosanthes: A C3 panicoid grass species.</title>
        <authorList>
            <person name="Studer A.J."/>
            <person name="Schnable J.C."/>
            <person name="Brutnell T.P."/>
        </authorList>
    </citation>
    <scope>NUCLEOTIDE SEQUENCE [LARGE SCALE GENOMIC DNA]</scope>
    <source>
        <strain evidence="3">cv. Kellogg 1175</strain>
        <tissue evidence="2">Leaf</tissue>
    </source>
</reference>
<keyword evidence="3" id="KW-1185">Reference proteome</keyword>
<organism evidence="2 3">
    <name type="scientific">Dichanthelium oligosanthes</name>
    <dbReference type="NCBI Taxonomy" id="888268"/>
    <lineage>
        <taxon>Eukaryota</taxon>
        <taxon>Viridiplantae</taxon>
        <taxon>Streptophyta</taxon>
        <taxon>Embryophyta</taxon>
        <taxon>Tracheophyta</taxon>
        <taxon>Spermatophyta</taxon>
        <taxon>Magnoliopsida</taxon>
        <taxon>Liliopsida</taxon>
        <taxon>Poales</taxon>
        <taxon>Poaceae</taxon>
        <taxon>PACMAD clade</taxon>
        <taxon>Panicoideae</taxon>
        <taxon>Panicodae</taxon>
        <taxon>Paniceae</taxon>
        <taxon>Dichantheliinae</taxon>
        <taxon>Dichanthelium</taxon>
    </lineage>
</organism>
<keyword evidence="1" id="KW-1133">Transmembrane helix</keyword>
<keyword evidence="1" id="KW-0812">Transmembrane</keyword>
<gene>
    <name evidence="2" type="ORF">BAE44_0017533</name>
</gene>
<evidence type="ECO:0000313" key="2">
    <source>
        <dbReference type="EMBL" id="OEL21448.1"/>
    </source>
</evidence>
<comment type="caution">
    <text evidence="2">The sequence shown here is derived from an EMBL/GenBank/DDBJ whole genome shotgun (WGS) entry which is preliminary data.</text>
</comment>